<name>A0A9W6XBR1_9STRA</name>
<keyword evidence="3" id="KW-1185">Reference proteome</keyword>
<proteinExistence type="predicted"/>
<dbReference type="AlphaFoldDB" id="A0A9W6XBR1"/>
<reference evidence="2" key="1">
    <citation type="submission" date="2023-04" db="EMBL/GenBank/DDBJ databases">
        <title>Phytophthora fragariaefolia NBRC 109709.</title>
        <authorList>
            <person name="Ichikawa N."/>
            <person name="Sato H."/>
            <person name="Tonouchi N."/>
        </authorList>
    </citation>
    <scope>NUCLEOTIDE SEQUENCE</scope>
    <source>
        <strain evidence="2">NBRC 109709</strain>
    </source>
</reference>
<dbReference type="EMBL" id="BSXT01000868">
    <property type="protein sequence ID" value="GMF35377.1"/>
    <property type="molecule type" value="Genomic_DNA"/>
</dbReference>
<accession>A0A9W6XBR1</accession>
<evidence type="ECO:0000313" key="3">
    <source>
        <dbReference type="Proteomes" id="UP001165121"/>
    </source>
</evidence>
<feature type="region of interest" description="Disordered" evidence="1">
    <location>
        <begin position="371"/>
        <end position="393"/>
    </location>
</feature>
<evidence type="ECO:0000313" key="2">
    <source>
        <dbReference type="EMBL" id="GMF35377.1"/>
    </source>
</evidence>
<protein>
    <submittedName>
        <fullName evidence="2">Unnamed protein product</fullName>
    </submittedName>
</protein>
<evidence type="ECO:0000256" key="1">
    <source>
        <dbReference type="SAM" id="MobiDB-lite"/>
    </source>
</evidence>
<comment type="caution">
    <text evidence="2">The sequence shown here is derived from an EMBL/GenBank/DDBJ whole genome shotgun (WGS) entry which is preliminary data.</text>
</comment>
<dbReference type="Proteomes" id="UP001165121">
    <property type="component" value="Unassembled WGS sequence"/>
</dbReference>
<sequence>MSANRILVATGQPTIEPSFEDPRSSWKLVITIEPCVRDISPNPSNSNFQHAASTSSQIAVVSPSVGFIFSLSTPVAGASADLPNLFSIQSSFFLLLLKTLRFPSKTHNNFEIIPEVILWFDFSRLRLDLIARRSPDTSGYFPRCASTQCDYADHADDEDAAAGYAGPAAADPGVHAPASAVLMRDVRESSTFNTQKQKVDPPKFNGKSSEDLELWLFHIEEHLSAYASERNSPDTRFVDMVVPFLGPEAMLWYREFENTLGDSPRVWAVFKQQIRLRFCDRDYDYKLLSKLHNLRVSGTQQDEVLEFDRARKAPRRGLDVPVSTHQSEDFSGVDTSCSFQTSTPTTQAAGTPAASAAANTVVVNLATTGSPPASTSVVTSTVTTPSSPKRTMSLGDYKKTRDNIVLARDELEALFDVGSDADMEDGEEEDEGTSS</sequence>
<gene>
    <name evidence="2" type="ORF">Pfra01_000934700</name>
</gene>
<feature type="compositionally biased region" description="Low complexity" evidence="1">
    <location>
        <begin position="371"/>
        <end position="388"/>
    </location>
</feature>
<organism evidence="2 3">
    <name type="scientific">Phytophthora fragariaefolia</name>
    <dbReference type="NCBI Taxonomy" id="1490495"/>
    <lineage>
        <taxon>Eukaryota</taxon>
        <taxon>Sar</taxon>
        <taxon>Stramenopiles</taxon>
        <taxon>Oomycota</taxon>
        <taxon>Peronosporomycetes</taxon>
        <taxon>Peronosporales</taxon>
        <taxon>Peronosporaceae</taxon>
        <taxon>Phytophthora</taxon>
    </lineage>
</organism>
<feature type="region of interest" description="Disordered" evidence="1">
    <location>
        <begin position="315"/>
        <end position="335"/>
    </location>
</feature>